<gene>
    <name evidence="2" type="ORF">DEM34_16860</name>
</gene>
<comment type="caution">
    <text evidence="2">The sequence shown here is derived from an EMBL/GenBank/DDBJ whole genome shotgun (WGS) entry which is preliminary data.</text>
</comment>
<evidence type="ECO:0000313" key="3">
    <source>
        <dbReference type="Proteomes" id="UP000245474"/>
    </source>
</evidence>
<evidence type="ECO:0000256" key="1">
    <source>
        <dbReference type="SAM" id="SignalP"/>
    </source>
</evidence>
<dbReference type="RefSeq" id="WP_109679998.1">
    <property type="nucleotide sequence ID" value="NZ_CP086615.1"/>
</dbReference>
<evidence type="ECO:0000313" key="2">
    <source>
        <dbReference type="EMBL" id="PWG61387.1"/>
    </source>
</evidence>
<dbReference type="OrthoDB" id="33583at2"/>
<dbReference type="Gene3D" id="3.30.200.270">
    <property type="match status" value="1"/>
</dbReference>
<dbReference type="AlphaFoldDB" id="A0A2U2MX04"/>
<dbReference type="Proteomes" id="UP000245474">
    <property type="component" value="Unassembled WGS sequence"/>
</dbReference>
<proteinExistence type="predicted"/>
<sequence>MSRRLTLTGIATAIALSASAALAHDEVALAEAPPPAPYAQVSELVSLPEFIPGLGTLYVDPNTLPAGPFLGYDRDGRLAATIYMTPMADLRNGASFDELAVGAHHVASVDVYYNAGHPGVEEPHAHVVLYHADDARARLGE</sequence>
<feature type="chain" id="PRO_5015732341" evidence="1">
    <location>
        <begin position="24"/>
        <end position="141"/>
    </location>
</feature>
<keyword evidence="1" id="KW-0732">Signal</keyword>
<feature type="signal peptide" evidence="1">
    <location>
        <begin position="1"/>
        <end position="23"/>
    </location>
</feature>
<dbReference type="EMBL" id="QFFI01000037">
    <property type="protein sequence ID" value="PWG61387.1"/>
    <property type="molecule type" value="Genomic_DNA"/>
</dbReference>
<reference evidence="2 3" key="1">
    <citation type="submission" date="2018-05" db="EMBL/GenBank/DDBJ databases">
        <title>Spiribacter halobius sp. nov., a moderately halophilic bacterium isolated from marine solar saltern.</title>
        <authorList>
            <person name="Zheng W.-S."/>
            <person name="Lu D.-C."/>
            <person name="Du Z.-J."/>
        </authorList>
    </citation>
    <scope>NUCLEOTIDE SEQUENCE [LARGE SCALE GENOMIC DNA]</scope>
    <source>
        <strain evidence="2 3">E85</strain>
    </source>
</reference>
<name>A0A2U2MX04_9GAMM</name>
<organism evidence="2 3">
    <name type="scientific">Sediminicurvatus halobius</name>
    <dbReference type="NCBI Taxonomy" id="2182432"/>
    <lineage>
        <taxon>Bacteria</taxon>
        <taxon>Pseudomonadati</taxon>
        <taxon>Pseudomonadota</taxon>
        <taxon>Gammaproteobacteria</taxon>
        <taxon>Chromatiales</taxon>
        <taxon>Ectothiorhodospiraceae</taxon>
        <taxon>Sediminicurvatus</taxon>
    </lineage>
</organism>
<protein>
    <submittedName>
        <fullName evidence="2">Uncharacterized protein</fullName>
    </submittedName>
</protein>
<accession>A0A2U2MX04</accession>
<keyword evidence="3" id="KW-1185">Reference proteome</keyword>